<evidence type="ECO:0000259" key="1">
    <source>
        <dbReference type="PROSITE" id="PS50132"/>
    </source>
</evidence>
<dbReference type="EnsemblMetazoa" id="HelroT85561">
    <property type="protein sequence ID" value="HelroP85561"/>
    <property type="gene ID" value="HelroG85561"/>
</dbReference>
<evidence type="ECO:0000313" key="3">
    <source>
        <dbReference type="EnsemblMetazoa" id="HelroP85561"/>
    </source>
</evidence>
<feature type="domain" description="RGS" evidence="1">
    <location>
        <begin position="33"/>
        <end position="157"/>
    </location>
</feature>
<reference evidence="2 4" key="2">
    <citation type="journal article" date="2013" name="Nature">
        <title>Insights into bilaterian evolution from three spiralian genomes.</title>
        <authorList>
            <person name="Simakov O."/>
            <person name="Marletaz F."/>
            <person name="Cho S.J."/>
            <person name="Edsinger-Gonzales E."/>
            <person name="Havlak P."/>
            <person name="Hellsten U."/>
            <person name="Kuo D.H."/>
            <person name="Larsson T."/>
            <person name="Lv J."/>
            <person name="Arendt D."/>
            <person name="Savage R."/>
            <person name="Osoegawa K."/>
            <person name="de Jong P."/>
            <person name="Grimwood J."/>
            <person name="Chapman J.A."/>
            <person name="Shapiro H."/>
            <person name="Aerts A."/>
            <person name="Otillar R.P."/>
            <person name="Terry A.Y."/>
            <person name="Boore J.L."/>
            <person name="Grigoriev I.V."/>
            <person name="Lindberg D.R."/>
            <person name="Seaver E.C."/>
            <person name="Weisblat D.A."/>
            <person name="Putnam N.H."/>
            <person name="Rokhsar D.S."/>
        </authorList>
    </citation>
    <scope>NUCLEOTIDE SEQUENCE</scope>
</reference>
<dbReference type="Pfam" id="PF00615">
    <property type="entry name" value="RGS"/>
    <property type="match status" value="1"/>
</dbReference>
<dbReference type="InParanoid" id="T1G5Z2"/>
<evidence type="ECO:0000313" key="4">
    <source>
        <dbReference type="Proteomes" id="UP000015101"/>
    </source>
</evidence>
<dbReference type="RefSeq" id="XP_009024474.1">
    <property type="nucleotide sequence ID" value="XM_009026226.1"/>
</dbReference>
<dbReference type="PANTHER" id="PTHR10845:SF192">
    <property type="entry name" value="DOUBLE HIT, ISOFORM B"/>
    <property type="match status" value="1"/>
</dbReference>
<dbReference type="EMBL" id="AMQM01006327">
    <property type="status" value="NOT_ANNOTATED_CDS"/>
    <property type="molecule type" value="Genomic_DNA"/>
</dbReference>
<dbReference type="STRING" id="6412.T1G5Z2"/>
<protein>
    <recommendedName>
        <fullName evidence="1">RGS domain-containing protein</fullName>
    </recommendedName>
</protein>
<dbReference type="Gene3D" id="1.10.167.10">
    <property type="entry name" value="Regulator of G-protein Signalling 4, domain 2"/>
    <property type="match status" value="1"/>
</dbReference>
<dbReference type="InterPro" id="IPR016137">
    <property type="entry name" value="RGS"/>
</dbReference>
<dbReference type="Proteomes" id="UP000015101">
    <property type="component" value="Unassembled WGS sequence"/>
</dbReference>
<dbReference type="eggNOG" id="KOG3589">
    <property type="taxonomic scope" value="Eukaryota"/>
</dbReference>
<dbReference type="PROSITE" id="PS50132">
    <property type="entry name" value="RGS"/>
    <property type="match status" value="1"/>
</dbReference>
<gene>
    <name evidence="3" type="primary">20216489</name>
    <name evidence="2" type="ORF">HELRODRAFT_85561</name>
</gene>
<dbReference type="HOGENOM" id="CLU_059863_1_4_1"/>
<evidence type="ECO:0000313" key="2">
    <source>
        <dbReference type="EMBL" id="ESN97426.1"/>
    </source>
</evidence>
<dbReference type="SUPFAM" id="SSF48097">
    <property type="entry name" value="Regulator of G-protein signaling, RGS"/>
    <property type="match status" value="1"/>
</dbReference>
<dbReference type="InterPro" id="IPR044926">
    <property type="entry name" value="RGS_subdomain_2"/>
</dbReference>
<dbReference type="InterPro" id="IPR036305">
    <property type="entry name" value="RGS_sf"/>
</dbReference>
<reference evidence="4" key="1">
    <citation type="submission" date="2012-12" db="EMBL/GenBank/DDBJ databases">
        <authorList>
            <person name="Hellsten U."/>
            <person name="Grimwood J."/>
            <person name="Chapman J.A."/>
            <person name="Shapiro H."/>
            <person name="Aerts A."/>
            <person name="Otillar R.P."/>
            <person name="Terry A.Y."/>
            <person name="Boore J.L."/>
            <person name="Simakov O."/>
            <person name="Marletaz F."/>
            <person name="Cho S.-J."/>
            <person name="Edsinger-Gonzales E."/>
            <person name="Havlak P."/>
            <person name="Kuo D.-H."/>
            <person name="Larsson T."/>
            <person name="Lv J."/>
            <person name="Arendt D."/>
            <person name="Savage R."/>
            <person name="Osoegawa K."/>
            <person name="de Jong P."/>
            <person name="Lindberg D.R."/>
            <person name="Seaver E.C."/>
            <person name="Weisblat D.A."/>
            <person name="Putnam N.H."/>
            <person name="Grigoriev I.V."/>
            <person name="Rokhsar D.S."/>
        </authorList>
    </citation>
    <scope>NUCLEOTIDE SEQUENCE</scope>
</reference>
<dbReference type="CTD" id="20216489"/>
<dbReference type="SMART" id="SM00315">
    <property type="entry name" value="RGS"/>
    <property type="match status" value="1"/>
</dbReference>
<dbReference type="PRINTS" id="PR01301">
    <property type="entry name" value="RGSPROTEIN"/>
</dbReference>
<dbReference type="KEGG" id="hro:HELRODRAFT_85561"/>
<dbReference type="AlphaFoldDB" id="T1G5Z2"/>
<dbReference type="OMA" id="ACEDFRQ"/>
<proteinExistence type="predicted"/>
<accession>T1G5Z2</accession>
<dbReference type="EMBL" id="KB097379">
    <property type="protein sequence ID" value="ESN97426.1"/>
    <property type="molecule type" value="Genomic_DNA"/>
</dbReference>
<organism evidence="3 4">
    <name type="scientific">Helobdella robusta</name>
    <name type="common">Californian leech</name>
    <dbReference type="NCBI Taxonomy" id="6412"/>
    <lineage>
        <taxon>Eukaryota</taxon>
        <taxon>Metazoa</taxon>
        <taxon>Spiralia</taxon>
        <taxon>Lophotrochozoa</taxon>
        <taxon>Annelida</taxon>
        <taxon>Clitellata</taxon>
        <taxon>Hirudinea</taxon>
        <taxon>Rhynchobdellida</taxon>
        <taxon>Glossiphoniidae</taxon>
        <taxon>Helobdella</taxon>
    </lineage>
</organism>
<dbReference type="GeneID" id="20216489"/>
<keyword evidence="4" id="KW-1185">Reference proteome</keyword>
<sequence>MVDNYHQRLSYSSGAIDEINQTKSSRVEYWARSFDFLLEDHIGVKIFFEFLKKELCSENLIFWLKCNDYKKNCLNTNGMNDSEQKEVLMQSARRIYNEHLCEHSEEQINVDYSVKRNVEDRLNQSSICADIFDDAQKHIYMLMKQDKYGRFKLSEIY</sequence>
<dbReference type="PANTHER" id="PTHR10845">
    <property type="entry name" value="REGULATOR OF G PROTEIN SIGNALING"/>
    <property type="match status" value="1"/>
</dbReference>
<reference evidence="3" key="3">
    <citation type="submission" date="2015-06" db="UniProtKB">
        <authorList>
            <consortium name="EnsemblMetazoa"/>
        </authorList>
    </citation>
    <scope>IDENTIFICATION</scope>
</reference>
<name>T1G5Z2_HELRO</name>
<dbReference type="OrthoDB" id="10266999at2759"/>